<dbReference type="RefSeq" id="XP_039118931.1">
    <property type="nucleotide sequence ID" value="XM_039262997.1"/>
</dbReference>
<dbReference type="Proteomes" id="UP001515500">
    <property type="component" value="Unplaced"/>
</dbReference>
<sequence length="316" mass="35909">MASDSVSRRTLSRKLGSPFDAMENLIALTNLNPNSPSTSFSSRLWRPAAQRIIRNQWSKLLFAKDRWLSAISEGRAHATFLVNAYLSRRYLPHMDMGVLKGMSGIQENACEKLTRKQELYCEKLLSSYKDMVGVVSDLVKVSKSMRCFIKGSACNNLIQFSDVSGDISDPGDGEGIPVFAHFSILEFENLAQEIVEMYASELSLKRLIVVELLSLNEQEAIGEQINDPSWQTELYLGEFDNLQMIGLLSGEDFLPLLPRLKNWKSNDYFVERPCHKKTSEVLQVYLTIWLAEVNININRVDEIFSIIEDEIQIKLS</sequence>
<reference evidence="2 3" key="1">
    <citation type="submission" date="2025-04" db="UniProtKB">
        <authorList>
            <consortium name="RefSeq"/>
        </authorList>
    </citation>
    <scope>IDENTIFICATION</scope>
</reference>
<evidence type="ECO:0000313" key="1">
    <source>
        <dbReference type="Proteomes" id="UP001515500"/>
    </source>
</evidence>
<evidence type="ECO:0000313" key="3">
    <source>
        <dbReference type="RefSeq" id="XP_039118931.1"/>
    </source>
</evidence>
<protein>
    <submittedName>
        <fullName evidence="2 3">Uncharacterized protein LOC120255099 isoform X1</fullName>
    </submittedName>
</protein>
<dbReference type="AlphaFoldDB" id="A0AB40AVC4"/>
<dbReference type="RefSeq" id="XP_039118930.1">
    <property type="nucleotide sequence ID" value="XM_039262996.1"/>
</dbReference>
<name>A0AB40AVC4_DIOCR</name>
<evidence type="ECO:0000313" key="2">
    <source>
        <dbReference type="RefSeq" id="XP_039118930.1"/>
    </source>
</evidence>
<keyword evidence="1" id="KW-1185">Reference proteome</keyword>
<accession>A0AB40AVC4</accession>
<dbReference type="PANTHER" id="PTHR15827:SF2">
    <property type="entry name" value="CYCLIN-DEPENDENT KINASE 2-INTERACTING PROTEIN"/>
    <property type="match status" value="1"/>
</dbReference>
<dbReference type="GeneID" id="120255099"/>
<proteinExistence type="predicted"/>
<dbReference type="PANTHER" id="PTHR15827">
    <property type="entry name" value="CYCLIN-DEPENDENT KINASE 2-INTERACTING PROTEIN"/>
    <property type="match status" value="1"/>
</dbReference>
<gene>
    <name evidence="2 3" type="primary">LOC120255099</name>
</gene>
<organism evidence="1 3">
    <name type="scientific">Dioscorea cayennensis subsp. rotundata</name>
    <name type="common">White Guinea yam</name>
    <name type="synonym">Dioscorea rotundata</name>
    <dbReference type="NCBI Taxonomy" id="55577"/>
    <lineage>
        <taxon>Eukaryota</taxon>
        <taxon>Viridiplantae</taxon>
        <taxon>Streptophyta</taxon>
        <taxon>Embryophyta</taxon>
        <taxon>Tracheophyta</taxon>
        <taxon>Spermatophyta</taxon>
        <taxon>Magnoliopsida</taxon>
        <taxon>Liliopsida</taxon>
        <taxon>Dioscoreales</taxon>
        <taxon>Dioscoreaceae</taxon>
        <taxon>Dioscorea</taxon>
    </lineage>
</organism>